<dbReference type="AlphaFoldDB" id="A0A1M6KJV0"/>
<sequence>MFDRLLLGAGLVALAACNTTAPTASLPRVDPEAAARAAANPPQQAAVLSALEPLEGSELSPGLVLNDARAGDGRVIMDLSLSDDSAIDTPAKRAAFIEAFQRDFGLQMCAAPALRSYIATRGGFAANVRTAAGDPLVSRVIDSC</sequence>
<dbReference type="EMBL" id="FQZA01000012">
    <property type="protein sequence ID" value="SHJ59225.1"/>
    <property type="molecule type" value="Genomic_DNA"/>
</dbReference>
<accession>A0A1M6KJV0</accession>
<protein>
    <recommendedName>
        <fullName evidence="3">Lipoprotein</fullName>
    </recommendedName>
</protein>
<organism evidence="1 2">
    <name type="scientific">Palleronia salina</name>
    <dbReference type="NCBI Taxonomy" id="313368"/>
    <lineage>
        <taxon>Bacteria</taxon>
        <taxon>Pseudomonadati</taxon>
        <taxon>Pseudomonadota</taxon>
        <taxon>Alphaproteobacteria</taxon>
        <taxon>Rhodobacterales</taxon>
        <taxon>Roseobacteraceae</taxon>
        <taxon>Palleronia</taxon>
    </lineage>
</organism>
<reference evidence="1 2" key="1">
    <citation type="submission" date="2016-11" db="EMBL/GenBank/DDBJ databases">
        <authorList>
            <person name="Jaros S."/>
            <person name="Januszkiewicz K."/>
            <person name="Wedrychowicz H."/>
        </authorList>
    </citation>
    <scope>NUCLEOTIDE SEQUENCE [LARGE SCALE GENOMIC DNA]</scope>
    <source>
        <strain evidence="1 2">DSM 26892</strain>
    </source>
</reference>
<dbReference type="Proteomes" id="UP000184040">
    <property type="component" value="Unassembled WGS sequence"/>
</dbReference>
<evidence type="ECO:0000313" key="1">
    <source>
        <dbReference type="EMBL" id="SHJ59225.1"/>
    </source>
</evidence>
<dbReference type="PROSITE" id="PS51257">
    <property type="entry name" value="PROKAR_LIPOPROTEIN"/>
    <property type="match status" value="1"/>
</dbReference>
<name>A0A1M6KJV0_9RHOB</name>
<evidence type="ECO:0008006" key="3">
    <source>
        <dbReference type="Google" id="ProtNLM"/>
    </source>
</evidence>
<proteinExistence type="predicted"/>
<dbReference type="RefSeq" id="WP_073129527.1">
    <property type="nucleotide sequence ID" value="NZ_FQZA01000012.1"/>
</dbReference>
<evidence type="ECO:0000313" key="2">
    <source>
        <dbReference type="Proteomes" id="UP000184040"/>
    </source>
</evidence>
<keyword evidence="2" id="KW-1185">Reference proteome</keyword>
<gene>
    <name evidence="1" type="ORF">SAMN04488012_11233</name>
</gene>